<keyword evidence="3" id="KW-1185">Reference proteome</keyword>
<reference evidence="2 3" key="2">
    <citation type="journal article" date="2017" name="Nature">
        <title>The Apostasia genome and the evolution of orchids.</title>
        <authorList>
            <person name="Zhang G.Q."/>
            <person name="Liu K.W."/>
            <person name="Li Z."/>
            <person name="Lohaus R."/>
            <person name="Hsiao Y.Y."/>
            <person name="Niu S.C."/>
            <person name="Wang J.Y."/>
            <person name="Lin Y.C."/>
            <person name="Xu Q."/>
            <person name="Chen L.J."/>
            <person name="Yoshida K."/>
            <person name="Fujiwara S."/>
            <person name="Wang Z.W."/>
            <person name="Zhang Y.Q."/>
            <person name="Mitsuda N."/>
            <person name="Wang M."/>
            <person name="Liu G.H."/>
            <person name="Pecoraro L."/>
            <person name="Huang H.X."/>
            <person name="Xiao X.J."/>
            <person name="Lin M."/>
            <person name="Wu X.Y."/>
            <person name="Wu W.L."/>
            <person name="Chen Y.Y."/>
            <person name="Chang S.B."/>
            <person name="Sakamoto S."/>
            <person name="Ohme-Takagi M."/>
            <person name="Yagi M."/>
            <person name="Zeng S.J."/>
            <person name="Shen C.Y."/>
            <person name="Yeh C.M."/>
            <person name="Luo Y.B."/>
            <person name="Tsai W.C."/>
            <person name="Van de Peer Y."/>
            <person name="Liu Z.J."/>
        </authorList>
    </citation>
    <scope>NUCLEOTIDE SEQUENCE [LARGE SCALE GENOMIC DNA]</scope>
    <source>
        <tissue evidence="2">The whole plant</tissue>
    </source>
</reference>
<proteinExistence type="predicted"/>
<evidence type="ECO:0000256" key="1">
    <source>
        <dbReference type="SAM" id="MobiDB-lite"/>
    </source>
</evidence>
<feature type="compositionally biased region" description="Basic and acidic residues" evidence="1">
    <location>
        <begin position="1"/>
        <end position="10"/>
    </location>
</feature>
<feature type="region of interest" description="Disordered" evidence="1">
    <location>
        <begin position="1"/>
        <end position="28"/>
    </location>
</feature>
<gene>
    <name evidence="2" type="ORF">MA16_Dca023318</name>
</gene>
<name>A0A2I0VHB3_9ASPA</name>
<dbReference type="Proteomes" id="UP000233837">
    <property type="component" value="Unassembled WGS sequence"/>
</dbReference>
<evidence type="ECO:0000313" key="2">
    <source>
        <dbReference type="EMBL" id="PKU62754.1"/>
    </source>
</evidence>
<accession>A0A2I0VHB3</accession>
<reference evidence="2 3" key="1">
    <citation type="journal article" date="2016" name="Sci. Rep.">
        <title>The Dendrobium catenatum Lindl. genome sequence provides insights into polysaccharide synthase, floral development and adaptive evolution.</title>
        <authorList>
            <person name="Zhang G.Q."/>
            <person name="Xu Q."/>
            <person name="Bian C."/>
            <person name="Tsai W.C."/>
            <person name="Yeh C.M."/>
            <person name="Liu K.W."/>
            <person name="Yoshida K."/>
            <person name="Zhang L.S."/>
            <person name="Chang S.B."/>
            <person name="Chen F."/>
            <person name="Shi Y."/>
            <person name="Su Y.Y."/>
            <person name="Zhang Y.Q."/>
            <person name="Chen L.J."/>
            <person name="Yin Y."/>
            <person name="Lin M."/>
            <person name="Huang H."/>
            <person name="Deng H."/>
            <person name="Wang Z.W."/>
            <person name="Zhu S.L."/>
            <person name="Zhao X."/>
            <person name="Deng C."/>
            <person name="Niu S.C."/>
            <person name="Huang J."/>
            <person name="Wang M."/>
            <person name="Liu G.H."/>
            <person name="Yang H.J."/>
            <person name="Xiao X.J."/>
            <person name="Hsiao Y.Y."/>
            <person name="Wu W.L."/>
            <person name="Chen Y.Y."/>
            <person name="Mitsuda N."/>
            <person name="Ohme-Takagi M."/>
            <person name="Luo Y.B."/>
            <person name="Van de Peer Y."/>
            <person name="Liu Z.J."/>
        </authorList>
    </citation>
    <scope>NUCLEOTIDE SEQUENCE [LARGE SCALE GENOMIC DNA]</scope>
    <source>
        <tissue evidence="2">The whole plant</tissue>
    </source>
</reference>
<sequence>MKKYEAKIQKLDAPPSSRQKKFKASSSGDEFFLSGGEFDVGKGGSKHLDCKIGELLVLYLNLAH</sequence>
<dbReference type="EMBL" id="KZ503593">
    <property type="protein sequence ID" value="PKU62754.1"/>
    <property type="molecule type" value="Genomic_DNA"/>
</dbReference>
<evidence type="ECO:0000313" key="3">
    <source>
        <dbReference type="Proteomes" id="UP000233837"/>
    </source>
</evidence>
<dbReference type="AlphaFoldDB" id="A0A2I0VHB3"/>
<organism evidence="2 3">
    <name type="scientific">Dendrobium catenatum</name>
    <dbReference type="NCBI Taxonomy" id="906689"/>
    <lineage>
        <taxon>Eukaryota</taxon>
        <taxon>Viridiplantae</taxon>
        <taxon>Streptophyta</taxon>
        <taxon>Embryophyta</taxon>
        <taxon>Tracheophyta</taxon>
        <taxon>Spermatophyta</taxon>
        <taxon>Magnoliopsida</taxon>
        <taxon>Liliopsida</taxon>
        <taxon>Asparagales</taxon>
        <taxon>Orchidaceae</taxon>
        <taxon>Epidendroideae</taxon>
        <taxon>Malaxideae</taxon>
        <taxon>Dendrobiinae</taxon>
        <taxon>Dendrobium</taxon>
    </lineage>
</organism>
<protein>
    <submittedName>
        <fullName evidence="2">Uncharacterized protein</fullName>
    </submittedName>
</protein>